<keyword evidence="2" id="KW-0472">Membrane</keyword>
<feature type="transmembrane region" description="Helical" evidence="2">
    <location>
        <begin position="328"/>
        <end position="348"/>
    </location>
</feature>
<keyword evidence="2" id="KW-0812">Transmembrane</keyword>
<proteinExistence type="inferred from homology"/>
<keyword evidence="4" id="KW-1185">Reference proteome</keyword>
<dbReference type="InterPro" id="IPR050582">
    <property type="entry name" value="HAD-like_SerB"/>
</dbReference>
<comment type="similarity">
    <text evidence="1">Belongs to the HAD-like hydrolase superfamily. SerB family.</text>
</comment>
<dbReference type="CDD" id="cd02612">
    <property type="entry name" value="HAD_PGPPase"/>
    <property type="match status" value="1"/>
</dbReference>
<dbReference type="GO" id="GO:0016787">
    <property type="term" value="F:hydrolase activity"/>
    <property type="evidence" value="ECO:0007669"/>
    <property type="project" value="UniProtKB-KW"/>
</dbReference>
<reference evidence="3 4" key="1">
    <citation type="submission" date="2021-03" db="EMBL/GenBank/DDBJ databases">
        <title>Sequencing the genomes of 1000 actinobacteria strains.</title>
        <authorList>
            <person name="Klenk H.-P."/>
        </authorList>
    </citation>
    <scope>NUCLEOTIDE SEQUENCE [LARGE SCALE GENOMIC DNA]</scope>
    <source>
        <strain evidence="3 4">DSM 44506</strain>
    </source>
</reference>
<evidence type="ECO:0000313" key="4">
    <source>
        <dbReference type="Proteomes" id="UP001519305"/>
    </source>
</evidence>
<dbReference type="Gene3D" id="1.20.1440.100">
    <property type="entry name" value="SG protein - dephosphorylation function"/>
    <property type="match status" value="1"/>
</dbReference>
<dbReference type="Pfam" id="PF12710">
    <property type="entry name" value="HAD"/>
    <property type="match status" value="1"/>
</dbReference>
<keyword evidence="3" id="KW-0378">Hydrolase</keyword>
<dbReference type="PANTHER" id="PTHR43344">
    <property type="entry name" value="PHOSPHOSERINE PHOSPHATASE"/>
    <property type="match status" value="1"/>
</dbReference>
<dbReference type="InterPro" id="IPR006385">
    <property type="entry name" value="HAD_hydro_SerB1"/>
</dbReference>
<dbReference type="InterPro" id="IPR023214">
    <property type="entry name" value="HAD_sf"/>
</dbReference>
<evidence type="ECO:0000256" key="2">
    <source>
        <dbReference type="SAM" id="Phobius"/>
    </source>
</evidence>
<dbReference type="SUPFAM" id="SSF56784">
    <property type="entry name" value="HAD-like"/>
    <property type="match status" value="1"/>
</dbReference>
<organism evidence="3 4">
    <name type="scientific">Corynebacterium freneyi</name>
    <dbReference type="NCBI Taxonomy" id="134034"/>
    <lineage>
        <taxon>Bacteria</taxon>
        <taxon>Bacillati</taxon>
        <taxon>Actinomycetota</taxon>
        <taxon>Actinomycetes</taxon>
        <taxon>Mycobacteriales</taxon>
        <taxon>Corynebacteriaceae</taxon>
        <taxon>Corynebacterium</taxon>
    </lineage>
</organism>
<sequence>MSTPGSDRPSLLPGDILSELLPSHGTVRNFLETVALRPLDGESQRAAGEAAALAAMGDVYGIDSDELLVGYRSVHGAVDAAGGSERLSEPHPDIPQDVGTAAFFDVDNTLVQGASIFLFGAGLARRGFFDFRELGGMLWKQVKFRVSGSEDADDIADAREQALAFIKGHDVAETVAMAEEIFDEIIGDRVYAGTRELADLHLQAGQEVWLVTAAPVQLAQVIAKRLGLTGALGTVAEVEDGKFTGRLVGDILHGPGKKHAVAALAASSGLDLSRCAAYSDSANDVPMLSMVGSAVAVNPDRRLRRIAEERGWAVREYRTMRRTMFRTARWAIVASGIGACAAGGYLAWNELRERGRRRAPQ</sequence>
<accession>A0ABS4UAX8</accession>
<comment type="caution">
    <text evidence="3">The sequence shown here is derived from an EMBL/GenBank/DDBJ whole genome shotgun (WGS) entry which is preliminary data.</text>
</comment>
<protein>
    <submittedName>
        <fullName evidence="3">HAD superfamily hydrolase (TIGR01490 family)</fullName>
    </submittedName>
</protein>
<dbReference type="InterPro" id="IPR036412">
    <property type="entry name" value="HAD-like_sf"/>
</dbReference>
<dbReference type="EMBL" id="JAGINY010000001">
    <property type="protein sequence ID" value="MBP2333651.1"/>
    <property type="molecule type" value="Genomic_DNA"/>
</dbReference>
<dbReference type="NCBIfam" id="TIGR01488">
    <property type="entry name" value="HAD-SF-IB"/>
    <property type="match status" value="1"/>
</dbReference>
<gene>
    <name evidence="3" type="ORF">JOF33_002350</name>
</gene>
<dbReference type="NCBIfam" id="TIGR01490">
    <property type="entry name" value="HAD-SF-IB-hyp1"/>
    <property type="match status" value="1"/>
</dbReference>
<dbReference type="RefSeq" id="WP_425321491.1">
    <property type="nucleotide sequence ID" value="NZ_CP047357.1"/>
</dbReference>
<dbReference type="Gene3D" id="3.40.50.1000">
    <property type="entry name" value="HAD superfamily/HAD-like"/>
    <property type="match status" value="1"/>
</dbReference>
<dbReference type="Proteomes" id="UP001519305">
    <property type="component" value="Unassembled WGS sequence"/>
</dbReference>
<name>A0ABS4UAX8_9CORY</name>
<evidence type="ECO:0000256" key="1">
    <source>
        <dbReference type="ARBA" id="ARBA00009184"/>
    </source>
</evidence>
<keyword evidence="2" id="KW-1133">Transmembrane helix</keyword>
<dbReference type="PANTHER" id="PTHR43344:SF15">
    <property type="entry name" value="PHOSPHOSERINE PHOSPHATASE SERB1"/>
    <property type="match status" value="1"/>
</dbReference>
<evidence type="ECO:0000313" key="3">
    <source>
        <dbReference type="EMBL" id="MBP2333651.1"/>
    </source>
</evidence>